<evidence type="ECO:0000256" key="1">
    <source>
        <dbReference type="SAM" id="MobiDB-lite"/>
    </source>
</evidence>
<protein>
    <submittedName>
        <fullName evidence="2">Uncharacterized protein</fullName>
    </submittedName>
</protein>
<evidence type="ECO:0000313" key="3">
    <source>
        <dbReference type="Proteomes" id="UP001172142"/>
    </source>
</evidence>
<feature type="region of interest" description="Disordered" evidence="1">
    <location>
        <begin position="1"/>
        <end position="20"/>
    </location>
</feature>
<keyword evidence="3" id="KW-1185">Reference proteome</keyword>
<dbReference type="Proteomes" id="UP001172142">
    <property type="component" value="Unassembled WGS sequence"/>
</dbReference>
<gene>
    <name evidence="2" type="ORF">QWY13_04640</name>
</gene>
<dbReference type="RefSeq" id="WP_301855258.1">
    <property type="nucleotide sequence ID" value="NZ_JAUJWU010000001.1"/>
</dbReference>
<dbReference type="EMBL" id="JAUJWU010000001">
    <property type="protein sequence ID" value="MDN7244775.1"/>
    <property type="molecule type" value="Genomic_DNA"/>
</dbReference>
<evidence type="ECO:0000313" key="2">
    <source>
        <dbReference type="EMBL" id="MDN7244775.1"/>
    </source>
</evidence>
<comment type="caution">
    <text evidence="2">The sequence shown here is derived from an EMBL/GenBank/DDBJ whole genome shotgun (WGS) entry which is preliminary data.</text>
</comment>
<accession>A0ABT8NB52</accession>
<reference evidence="2 3" key="1">
    <citation type="submission" date="2023-07" db="EMBL/GenBank/DDBJ databases">
        <title>Novel species in genus Planococcus.</title>
        <authorList>
            <person name="Ning S."/>
        </authorList>
    </citation>
    <scope>NUCLEOTIDE SEQUENCE [LARGE SCALE GENOMIC DNA]</scope>
    <source>
        <strain evidence="2 3">N017</strain>
    </source>
</reference>
<name>A0ABT8NB52_9BACL</name>
<proteinExistence type="predicted"/>
<organism evidence="2 3">
    <name type="scientific">Planococcus shenhongbingii</name>
    <dbReference type="NCBI Taxonomy" id="3058398"/>
    <lineage>
        <taxon>Bacteria</taxon>
        <taxon>Bacillati</taxon>
        <taxon>Bacillota</taxon>
        <taxon>Bacilli</taxon>
        <taxon>Bacillales</taxon>
        <taxon>Caryophanaceae</taxon>
        <taxon>Planococcus</taxon>
    </lineage>
</organism>
<sequence length="75" mass="8654">MSCLRGSVSDETAETLEERKRRSGLALARGKRSWLAEYRLSDDNKYKFQLSQQADLIVLRIFNLPPLDESKLNPK</sequence>